<keyword evidence="3" id="KW-0804">Transcription</keyword>
<gene>
    <name evidence="5" type="ORF">SAMN05660686_02964</name>
</gene>
<keyword evidence="6" id="KW-1185">Reference proteome</keyword>
<dbReference type="AlphaFoldDB" id="A0A8G2EWW6"/>
<evidence type="ECO:0000313" key="5">
    <source>
        <dbReference type="EMBL" id="SDF97579.1"/>
    </source>
</evidence>
<dbReference type="PANTHER" id="PTHR33164:SF95">
    <property type="entry name" value="TRANSCRIPTIONAL REGULATOR"/>
    <property type="match status" value="1"/>
</dbReference>
<keyword evidence="2 5" id="KW-0238">DNA-binding</keyword>
<dbReference type="GO" id="GO:0006950">
    <property type="term" value="P:response to stress"/>
    <property type="evidence" value="ECO:0007669"/>
    <property type="project" value="TreeGrafter"/>
</dbReference>
<dbReference type="Proteomes" id="UP000198615">
    <property type="component" value="Unassembled WGS sequence"/>
</dbReference>
<keyword evidence="1" id="KW-0805">Transcription regulation</keyword>
<dbReference type="Pfam" id="PF12802">
    <property type="entry name" value="MarR_2"/>
    <property type="match status" value="1"/>
</dbReference>
<evidence type="ECO:0000256" key="2">
    <source>
        <dbReference type="ARBA" id="ARBA00023125"/>
    </source>
</evidence>
<dbReference type="PROSITE" id="PS50995">
    <property type="entry name" value="HTH_MARR_2"/>
    <property type="match status" value="1"/>
</dbReference>
<comment type="caution">
    <text evidence="5">The sequence shown here is derived from an EMBL/GenBank/DDBJ whole genome shotgun (WGS) entry which is preliminary data.</text>
</comment>
<dbReference type="InterPro" id="IPR036388">
    <property type="entry name" value="WH-like_DNA-bd_sf"/>
</dbReference>
<dbReference type="PANTHER" id="PTHR33164">
    <property type="entry name" value="TRANSCRIPTIONAL REGULATOR, MARR FAMILY"/>
    <property type="match status" value="1"/>
</dbReference>
<feature type="domain" description="HTH marR-type" evidence="4">
    <location>
        <begin position="9"/>
        <end position="140"/>
    </location>
</feature>
<sequence length="140" mass="15797">MAGRSYVLQEQIGHLLRRAHQRATQIFLETFEQAGLTPTQWAALAMLAEEGAASQNALGRMTAMDPATIQGVIRRLEERGLITREPDPDDKRRTKLRLSEQGQELVREVTALGMRVTERTLEPLDAGDRRKFLEMLAKLS</sequence>
<dbReference type="Gene3D" id="1.10.10.10">
    <property type="entry name" value="Winged helix-like DNA-binding domain superfamily/Winged helix DNA-binding domain"/>
    <property type="match status" value="1"/>
</dbReference>
<dbReference type="InterPro" id="IPR036390">
    <property type="entry name" value="WH_DNA-bd_sf"/>
</dbReference>
<name>A0A8G2EWW6_9PROT</name>
<dbReference type="InterPro" id="IPR039422">
    <property type="entry name" value="MarR/SlyA-like"/>
</dbReference>
<dbReference type="GO" id="GO:0003677">
    <property type="term" value="F:DNA binding"/>
    <property type="evidence" value="ECO:0007669"/>
    <property type="project" value="UniProtKB-KW"/>
</dbReference>
<dbReference type="PROSITE" id="PS01117">
    <property type="entry name" value="HTH_MARR_1"/>
    <property type="match status" value="1"/>
</dbReference>
<dbReference type="OrthoDB" id="9814496at2"/>
<dbReference type="PRINTS" id="PR00598">
    <property type="entry name" value="HTHMARR"/>
</dbReference>
<dbReference type="GO" id="GO:0003700">
    <property type="term" value="F:DNA-binding transcription factor activity"/>
    <property type="evidence" value="ECO:0007669"/>
    <property type="project" value="InterPro"/>
</dbReference>
<dbReference type="EMBL" id="FNBW01000008">
    <property type="protein sequence ID" value="SDF97579.1"/>
    <property type="molecule type" value="Genomic_DNA"/>
</dbReference>
<organism evidence="5 6">
    <name type="scientific">Thalassobaculum litoreum DSM 18839</name>
    <dbReference type="NCBI Taxonomy" id="1123362"/>
    <lineage>
        <taxon>Bacteria</taxon>
        <taxon>Pseudomonadati</taxon>
        <taxon>Pseudomonadota</taxon>
        <taxon>Alphaproteobacteria</taxon>
        <taxon>Rhodospirillales</taxon>
        <taxon>Thalassobaculaceae</taxon>
        <taxon>Thalassobaculum</taxon>
    </lineage>
</organism>
<evidence type="ECO:0000256" key="1">
    <source>
        <dbReference type="ARBA" id="ARBA00023015"/>
    </source>
</evidence>
<dbReference type="SUPFAM" id="SSF46785">
    <property type="entry name" value="Winged helix' DNA-binding domain"/>
    <property type="match status" value="1"/>
</dbReference>
<evidence type="ECO:0000256" key="3">
    <source>
        <dbReference type="ARBA" id="ARBA00023163"/>
    </source>
</evidence>
<protein>
    <submittedName>
        <fullName evidence="5">DNA-binding transcriptional regulator, MarR family</fullName>
    </submittedName>
</protein>
<accession>A0A8G2EWW6</accession>
<reference evidence="5 6" key="1">
    <citation type="submission" date="2016-10" db="EMBL/GenBank/DDBJ databases">
        <authorList>
            <person name="Varghese N."/>
            <person name="Submissions S."/>
        </authorList>
    </citation>
    <scope>NUCLEOTIDE SEQUENCE [LARGE SCALE GENOMIC DNA]</scope>
    <source>
        <strain evidence="5 6">DSM 18839</strain>
    </source>
</reference>
<proteinExistence type="predicted"/>
<dbReference type="InterPro" id="IPR023187">
    <property type="entry name" value="Tscrpt_reg_MarR-type_CS"/>
</dbReference>
<evidence type="ECO:0000313" key="6">
    <source>
        <dbReference type="Proteomes" id="UP000198615"/>
    </source>
</evidence>
<dbReference type="RefSeq" id="WP_093151380.1">
    <property type="nucleotide sequence ID" value="NZ_FNBW01000008.1"/>
</dbReference>
<evidence type="ECO:0000259" key="4">
    <source>
        <dbReference type="PROSITE" id="PS50995"/>
    </source>
</evidence>
<dbReference type="InterPro" id="IPR000835">
    <property type="entry name" value="HTH_MarR-typ"/>
</dbReference>
<dbReference type="SMART" id="SM00347">
    <property type="entry name" value="HTH_MARR"/>
    <property type="match status" value="1"/>
</dbReference>